<dbReference type="PANTHER" id="PTHR24366">
    <property type="entry name" value="IG(IMMUNOGLOBULIN) AND LRR(LEUCINE RICH REPEAT) DOMAINS"/>
    <property type="match status" value="1"/>
</dbReference>
<organism evidence="3 4">
    <name type="scientific">Debaryomyces fabryi</name>
    <dbReference type="NCBI Taxonomy" id="58627"/>
    <lineage>
        <taxon>Eukaryota</taxon>
        <taxon>Fungi</taxon>
        <taxon>Dikarya</taxon>
        <taxon>Ascomycota</taxon>
        <taxon>Saccharomycotina</taxon>
        <taxon>Pichiomycetes</taxon>
        <taxon>Debaryomycetaceae</taxon>
        <taxon>Debaryomyces</taxon>
    </lineage>
</organism>
<evidence type="ECO:0000313" key="3">
    <source>
        <dbReference type="EMBL" id="KSA01388.1"/>
    </source>
</evidence>
<evidence type="ECO:0000313" key="4">
    <source>
        <dbReference type="Proteomes" id="UP000054251"/>
    </source>
</evidence>
<keyword evidence="4" id="KW-1185">Reference proteome</keyword>
<dbReference type="GeneID" id="26839892"/>
<dbReference type="InterPro" id="IPR032675">
    <property type="entry name" value="LRR_dom_sf"/>
</dbReference>
<gene>
    <name evidence="3" type="ORF">AC631_02883</name>
</gene>
<proteinExistence type="predicted"/>
<comment type="caution">
    <text evidence="3">The sequence shown here is derived from an EMBL/GenBank/DDBJ whole genome shotgun (WGS) entry which is preliminary data.</text>
</comment>
<reference evidence="3 4" key="1">
    <citation type="submission" date="2015-11" db="EMBL/GenBank/DDBJ databases">
        <title>The genome of Debaryomyces fabryi.</title>
        <authorList>
            <person name="Tafer H."/>
            <person name="Lopandic K."/>
        </authorList>
    </citation>
    <scope>NUCLEOTIDE SEQUENCE [LARGE SCALE GENOMIC DNA]</scope>
    <source>
        <strain evidence="3 4">CBS 789</strain>
    </source>
</reference>
<dbReference type="PANTHER" id="PTHR24366:SF170">
    <property type="entry name" value="RE50361P"/>
    <property type="match status" value="1"/>
</dbReference>
<dbReference type="PROSITE" id="PS51450">
    <property type="entry name" value="LRR"/>
    <property type="match status" value="3"/>
</dbReference>
<evidence type="ECO:0000256" key="2">
    <source>
        <dbReference type="ARBA" id="ARBA00022737"/>
    </source>
</evidence>
<dbReference type="AlphaFoldDB" id="A0A0V1PZ44"/>
<dbReference type="EMBL" id="LMYN01000055">
    <property type="protein sequence ID" value="KSA01388.1"/>
    <property type="molecule type" value="Genomic_DNA"/>
</dbReference>
<dbReference type="RefSeq" id="XP_015467490.1">
    <property type="nucleotide sequence ID" value="XM_015611713.1"/>
</dbReference>
<sequence length="646" mass="74825">MDRVTSFISDYFPKLPNHVILEVLSYLPASYITEFMMKWNNEISDLILEEYFSKEMHLMLSPTYFPHRCKYPEHIKRLVDFESFGEIDEFLSEFPNVNPKRLVFITGGDFRSLEQLLIAYRERFIGKSCEIDLYIERYELDDKDLELITSFPNVRKLQFSRAAMTKALGGLVKHLQKLLNLQELVFLGHKIIDWSQIKLPPNLKHLDISWYEHLNINTISIPNSVTDLFWNRSGLDSEKLARQTFPSHLKTLMLTYNNLTSIDVSKLPTTLETIDLLYNSINRFISTSSNNAWPANLKSILLSHNDMTNFGLQMLSELVWPFDLQNLRLDNNRFTSLDDLKYLPDRLEYLDLSFTPLASLDISSGDSTLHGQSSFKFPEFLDTLHLSNCYRLDFSVYLATERITFPSYLTSLNLDDCNITDLLVFEFPKSIRKLSISGNKIEDLTLYNMTVDEGNGPKQVVNWNQLVNLVDLELYLNKIQSLDAWEVPPALRNLDIRLNFISHISTKSPLFSSHHSQSTNNLHVLKLSDNNIKTIAYDISIPPNLKVLLLDRNHLVDEFIFPHSFVNSHCLEELGLSMCGLRKLTLKPMSTPNSQLKKLDLTDNYLLYDVSDIRQSINEFYDTLELGLGVKISKRKFRVNSVHTFV</sequence>
<evidence type="ECO:0000256" key="1">
    <source>
        <dbReference type="ARBA" id="ARBA00022614"/>
    </source>
</evidence>
<protein>
    <submittedName>
        <fullName evidence="3">Uncharacterized protein</fullName>
    </submittedName>
</protein>
<name>A0A0V1PZ44_9ASCO</name>
<keyword evidence="2" id="KW-0677">Repeat</keyword>
<dbReference type="OrthoDB" id="4073735at2759"/>
<dbReference type="InterPro" id="IPR001611">
    <property type="entry name" value="Leu-rich_rpt"/>
</dbReference>
<dbReference type="Gene3D" id="3.80.10.10">
    <property type="entry name" value="Ribonuclease Inhibitor"/>
    <property type="match status" value="2"/>
</dbReference>
<accession>A0A0V1PZ44</accession>
<keyword evidence="1" id="KW-0433">Leucine-rich repeat</keyword>
<dbReference type="Proteomes" id="UP000054251">
    <property type="component" value="Unassembled WGS sequence"/>
</dbReference>
<dbReference type="SUPFAM" id="SSF52058">
    <property type="entry name" value="L domain-like"/>
    <property type="match status" value="1"/>
</dbReference>